<dbReference type="InterPro" id="IPR041373">
    <property type="entry name" value="RT_RNaseH"/>
</dbReference>
<keyword evidence="6" id="KW-0695">RNA-directed DNA polymerase</keyword>
<comment type="caution">
    <text evidence="9">The sequence shown here is derived from an EMBL/GenBank/DDBJ whole genome shotgun (WGS) entry which is preliminary data.</text>
</comment>
<evidence type="ECO:0000256" key="6">
    <source>
        <dbReference type="ARBA" id="ARBA00022918"/>
    </source>
</evidence>
<keyword evidence="10" id="KW-1185">Reference proteome</keyword>
<dbReference type="InterPro" id="IPR041588">
    <property type="entry name" value="Integrase_H2C2"/>
</dbReference>
<evidence type="ECO:0000256" key="5">
    <source>
        <dbReference type="ARBA" id="ARBA00022801"/>
    </source>
</evidence>
<dbReference type="Pfam" id="PF17917">
    <property type="entry name" value="RT_RNaseH"/>
    <property type="match status" value="1"/>
</dbReference>
<dbReference type="InterPro" id="IPR012337">
    <property type="entry name" value="RNaseH-like_sf"/>
</dbReference>
<dbReference type="GO" id="GO:0015074">
    <property type="term" value="P:DNA integration"/>
    <property type="evidence" value="ECO:0007669"/>
    <property type="project" value="InterPro"/>
</dbReference>
<dbReference type="InterPro" id="IPR043502">
    <property type="entry name" value="DNA/RNA_pol_sf"/>
</dbReference>
<dbReference type="AlphaFoldDB" id="A0AAD2FY12"/>
<dbReference type="Proteomes" id="UP001295423">
    <property type="component" value="Unassembled WGS sequence"/>
</dbReference>
<evidence type="ECO:0000256" key="1">
    <source>
        <dbReference type="ARBA" id="ARBA00022679"/>
    </source>
</evidence>
<dbReference type="FunFam" id="3.10.20.370:FF:000001">
    <property type="entry name" value="Retrovirus-related Pol polyprotein from transposon 17.6-like protein"/>
    <property type="match status" value="1"/>
</dbReference>
<keyword evidence="3" id="KW-0540">Nuclease</keyword>
<dbReference type="PANTHER" id="PTHR37984:SF5">
    <property type="entry name" value="PROTEIN NYNRIN-LIKE"/>
    <property type="match status" value="1"/>
</dbReference>
<dbReference type="GO" id="GO:0003824">
    <property type="term" value="F:catalytic activity"/>
    <property type="evidence" value="ECO:0007669"/>
    <property type="project" value="UniProtKB-KW"/>
</dbReference>
<protein>
    <recommendedName>
        <fullName evidence="11">Reverse transcriptase</fullName>
    </recommendedName>
</protein>
<dbReference type="InterPro" id="IPR001584">
    <property type="entry name" value="Integrase_cat-core"/>
</dbReference>
<dbReference type="CDD" id="cd09274">
    <property type="entry name" value="RNase_HI_RT_Ty3"/>
    <property type="match status" value="1"/>
</dbReference>
<dbReference type="InterPro" id="IPR050951">
    <property type="entry name" value="Retrovirus_Pol_polyprotein"/>
</dbReference>
<evidence type="ECO:0000259" key="7">
    <source>
        <dbReference type="PROSITE" id="PS50878"/>
    </source>
</evidence>
<dbReference type="SUPFAM" id="SSF53098">
    <property type="entry name" value="Ribonuclease H-like"/>
    <property type="match status" value="1"/>
</dbReference>
<dbReference type="PROSITE" id="PS50994">
    <property type="entry name" value="INTEGRASE"/>
    <property type="match status" value="1"/>
</dbReference>
<keyword evidence="1" id="KW-0808">Transferase</keyword>
<dbReference type="InterPro" id="IPR036397">
    <property type="entry name" value="RNaseH_sf"/>
</dbReference>
<dbReference type="Gene3D" id="3.30.70.270">
    <property type="match status" value="1"/>
</dbReference>
<keyword evidence="4" id="KW-0255">Endonuclease</keyword>
<dbReference type="PANTHER" id="PTHR37984">
    <property type="entry name" value="PROTEIN CBG26694"/>
    <property type="match status" value="1"/>
</dbReference>
<evidence type="ECO:0000256" key="2">
    <source>
        <dbReference type="ARBA" id="ARBA00022695"/>
    </source>
</evidence>
<name>A0AAD2FY12_9STRA</name>
<dbReference type="Gene3D" id="1.10.340.70">
    <property type="match status" value="1"/>
</dbReference>
<dbReference type="EMBL" id="CAKOGP040001906">
    <property type="protein sequence ID" value="CAJ1956200.1"/>
    <property type="molecule type" value="Genomic_DNA"/>
</dbReference>
<evidence type="ECO:0000313" key="9">
    <source>
        <dbReference type="EMBL" id="CAJ1956200.1"/>
    </source>
</evidence>
<dbReference type="GO" id="GO:0003676">
    <property type="term" value="F:nucleic acid binding"/>
    <property type="evidence" value="ECO:0007669"/>
    <property type="project" value="InterPro"/>
</dbReference>
<dbReference type="Gene3D" id="3.10.20.370">
    <property type="match status" value="1"/>
</dbReference>
<dbReference type="Pfam" id="PF00078">
    <property type="entry name" value="RVT_1"/>
    <property type="match status" value="1"/>
</dbReference>
<feature type="domain" description="Integrase catalytic" evidence="8">
    <location>
        <begin position="719"/>
        <end position="812"/>
    </location>
</feature>
<keyword evidence="2" id="KW-0548">Nucleotidyltransferase</keyword>
<dbReference type="Gene3D" id="3.10.10.10">
    <property type="entry name" value="HIV Type 1 Reverse Transcriptase, subunit A, domain 1"/>
    <property type="match status" value="1"/>
</dbReference>
<dbReference type="PROSITE" id="PS50878">
    <property type="entry name" value="RT_POL"/>
    <property type="match status" value="1"/>
</dbReference>
<reference evidence="9" key="1">
    <citation type="submission" date="2023-08" db="EMBL/GenBank/DDBJ databases">
        <authorList>
            <person name="Audoor S."/>
            <person name="Bilcke G."/>
        </authorList>
    </citation>
    <scope>NUCLEOTIDE SEQUENCE</scope>
</reference>
<dbReference type="SUPFAM" id="SSF56672">
    <property type="entry name" value="DNA/RNA polymerases"/>
    <property type="match status" value="1"/>
</dbReference>
<dbReference type="CDD" id="cd01647">
    <property type="entry name" value="RT_LTR"/>
    <property type="match status" value="1"/>
</dbReference>
<keyword evidence="5" id="KW-0378">Hydrolase</keyword>
<evidence type="ECO:0000313" key="10">
    <source>
        <dbReference type="Proteomes" id="UP001295423"/>
    </source>
</evidence>
<feature type="domain" description="Reverse transcriptase" evidence="7">
    <location>
        <begin position="141"/>
        <end position="320"/>
    </location>
</feature>
<sequence length="963" mass="110761">MGLDIQFSNGQVKWIDKFIPMKAPDHWQNHTNYSMALDCDVLDIYNDDDADDAFIMDAKYEATSGAEVADKQKHLTEDQRKLLAQALQNTDKIFDGQLGHYKHEKVHLELIENAQPVFSKAYSVPKQHEPAFLKELKHLQEIGVLERTGPLEWASPTFIIPKKDGRVRWISDLRQLNKNVKRKVYPLPLIDDIVARHSGYKYFTKLDLTMMYYSFELDEPSKKLCTINTQYGLYQYNRMAMGLKPAPDFAQYYIEKTLRDLKEKGVEIYIDNVGLFSNSYKENMALIQEVLQRLQAAGFKINPLKCEWCVQETDFLGHWLAPEGVKPWKKKIDAILKVSAPMNVTELQLTGKGMFEWTDECAKAFAEMKAIMASDLMMRYPNPNKPFEIYTDASDYQMGAVIMQEGKPVAYWSRKLNAAQRNYSVMEKEMLAVVHCLKEFRSMVYGAKLTIFTDHKNLTMQTLNTQRVLRWRMFVEEFGPNFVYLPGKDNAIADCFSRLPRMEKPSEGKSPNKGKLIAFDKLQVSVDPEDKIYTFEDNVLVKENDLITPPTEAEFNSTFRCQFSCCRDGDTHEHLTIDDIEMEESFLNHPPLQTMPNPITMPNIQQHQTQDQLLMQRAQRDAQHYQITTIDERLIITYQIDPARQDDWRIYLPLSLVDDVITWYHLVLGHRGKTSMYATIAKRFYSPGLKQRIERFNCEICQLNKAANVQYGQLPEQHADLVPWFSVAVDLIGPWKIDVNGRELEFNALTCIDLVTNLTELAFIENKTATHVASVFEMLWLSRYPRPYKCIHDHGGEFIGEAFQAKLATWGIHDGGTTSKNATANAIFAVEEVKRALAACNHAMRCAVSTALMNNTPGETVFHRDMLLNIPVIVDLLSMQQKRQYKINENLRRQNAKRKEFDYRIGGEVLIKNTDGRKLDPKYRGPYPITNVYNNGTVEIQRTDAIEPPLKLNGGSSGCKDAL</sequence>
<evidence type="ECO:0000259" key="8">
    <source>
        <dbReference type="PROSITE" id="PS50994"/>
    </source>
</evidence>
<accession>A0AAD2FY12</accession>
<dbReference type="Gene3D" id="3.30.420.10">
    <property type="entry name" value="Ribonuclease H-like superfamily/Ribonuclease H"/>
    <property type="match status" value="1"/>
</dbReference>
<evidence type="ECO:0000256" key="3">
    <source>
        <dbReference type="ARBA" id="ARBA00022722"/>
    </source>
</evidence>
<evidence type="ECO:0008006" key="11">
    <source>
        <dbReference type="Google" id="ProtNLM"/>
    </source>
</evidence>
<evidence type="ECO:0000256" key="4">
    <source>
        <dbReference type="ARBA" id="ARBA00022759"/>
    </source>
</evidence>
<dbReference type="Pfam" id="PF17921">
    <property type="entry name" value="Integrase_H2C2"/>
    <property type="match status" value="1"/>
</dbReference>
<proteinExistence type="predicted"/>
<dbReference type="InterPro" id="IPR000477">
    <property type="entry name" value="RT_dom"/>
</dbReference>
<dbReference type="InterPro" id="IPR043128">
    <property type="entry name" value="Rev_trsase/Diguanyl_cyclase"/>
</dbReference>
<organism evidence="9 10">
    <name type="scientific">Cylindrotheca closterium</name>
    <dbReference type="NCBI Taxonomy" id="2856"/>
    <lineage>
        <taxon>Eukaryota</taxon>
        <taxon>Sar</taxon>
        <taxon>Stramenopiles</taxon>
        <taxon>Ochrophyta</taxon>
        <taxon>Bacillariophyta</taxon>
        <taxon>Bacillariophyceae</taxon>
        <taxon>Bacillariophycidae</taxon>
        <taxon>Bacillariales</taxon>
        <taxon>Bacillariaceae</taxon>
        <taxon>Cylindrotheca</taxon>
    </lineage>
</organism>
<gene>
    <name evidence="9" type="ORF">CYCCA115_LOCUS16122</name>
</gene>